<evidence type="ECO:0000313" key="1">
    <source>
        <dbReference type="EMBL" id="KAF6485567.1"/>
    </source>
</evidence>
<comment type="caution">
    <text evidence="1">The sequence shown here is derived from an EMBL/GenBank/DDBJ whole genome shotgun (WGS) entry which is preliminary data.</text>
</comment>
<evidence type="ECO:0000313" key="2">
    <source>
        <dbReference type="Proteomes" id="UP000593571"/>
    </source>
</evidence>
<name>A0A7J8ILW8_ROUAE</name>
<dbReference type="EMBL" id="JACASE010000003">
    <property type="protein sequence ID" value="KAF6485567.1"/>
    <property type="molecule type" value="Genomic_DNA"/>
</dbReference>
<sequence length="122" mass="13659">MDRHHSGLWAIRGTGAEGAADPCALQGPARRLSESLVKKRRMKGLNLKWDWSSVQQNPRITIKETGIGFYYFHQMMLKKPNGKTQDAPLVRGKQAKAFRVSLPQPGPCFRSARLLPFSRGGL</sequence>
<organism evidence="1 2">
    <name type="scientific">Rousettus aegyptiacus</name>
    <name type="common">Egyptian fruit bat</name>
    <name type="synonym">Pteropus aegyptiacus</name>
    <dbReference type="NCBI Taxonomy" id="9407"/>
    <lineage>
        <taxon>Eukaryota</taxon>
        <taxon>Metazoa</taxon>
        <taxon>Chordata</taxon>
        <taxon>Craniata</taxon>
        <taxon>Vertebrata</taxon>
        <taxon>Euteleostomi</taxon>
        <taxon>Mammalia</taxon>
        <taxon>Eutheria</taxon>
        <taxon>Laurasiatheria</taxon>
        <taxon>Chiroptera</taxon>
        <taxon>Yinpterochiroptera</taxon>
        <taxon>Pteropodoidea</taxon>
        <taxon>Pteropodidae</taxon>
        <taxon>Rousettinae</taxon>
        <taxon>Rousettus</taxon>
    </lineage>
</organism>
<dbReference type="Proteomes" id="UP000593571">
    <property type="component" value="Unassembled WGS sequence"/>
</dbReference>
<accession>A0A7J8ILW8</accession>
<keyword evidence="2" id="KW-1185">Reference proteome</keyword>
<gene>
    <name evidence="1" type="ORF">HJG63_010722</name>
</gene>
<protein>
    <submittedName>
        <fullName evidence="1">Uncharacterized protein</fullName>
    </submittedName>
</protein>
<dbReference type="AlphaFoldDB" id="A0A7J8ILW8"/>
<proteinExistence type="predicted"/>
<reference evidence="1 2" key="1">
    <citation type="journal article" date="2020" name="Nature">
        <title>Six reference-quality genomes reveal evolution of bat adaptations.</title>
        <authorList>
            <person name="Jebb D."/>
            <person name="Huang Z."/>
            <person name="Pippel M."/>
            <person name="Hughes G.M."/>
            <person name="Lavrichenko K."/>
            <person name="Devanna P."/>
            <person name="Winkler S."/>
            <person name="Jermiin L.S."/>
            <person name="Skirmuntt E.C."/>
            <person name="Katzourakis A."/>
            <person name="Burkitt-Gray L."/>
            <person name="Ray D.A."/>
            <person name="Sullivan K.A.M."/>
            <person name="Roscito J.G."/>
            <person name="Kirilenko B.M."/>
            <person name="Davalos L.M."/>
            <person name="Corthals A.P."/>
            <person name="Power M.L."/>
            <person name="Jones G."/>
            <person name="Ransome R.D."/>
            <person name="Dechmann D.K.N."/>
            <person name="Locatelli A.G."/>
            <person name="Puechmaille S.J."/>
            <person name="Fedrigo O."/>
            <person name="Jarvis E.D."/>
            <person name="Hiller M."/>
            <person name="Vernes S.C."/>
            <person name="Myers E.W."/>
            <person name="Teeling E.C."/>
        </authorList>
    </citation>
    <scope>NUCLEOTIDE SEQUENCE [LARGE SCALE GENOMIC DNA]</scope>
    <source>
        <strain evidence="1">MRouAeg1</strain>
        <tissue evidence="1">Muscle</tissue>
    </source>
</reference>